<gene>
    <name evidence="1" type="ORF">Q8W34_14115</name>
</gene>
<protein>
    <submittedName>
        <fullName evidence="1">Uncharacterized protein</fullName>
    </submittedName>
</protein>
<evidence type="ECO:0000313" key="2">
    <source>
        <dbReference type="Proteomes" id="UP001177212"/>
    </source>
</evidence>
<reference evidence="1" key="1">
    <citation type="submission" date="2023-07" db="EMBL/GenBank/DDBJ databases">
        <title>Genome content predicts the carbon catabolic preferences of heterotrophic bacteria.</title>
        <authorList>
            <person name="Gralka M."/>
        </authorList>
    </citation>
    <scope>NUCLEOTIDE SEQUENCE</scope>
    <source>
        <strain evidence="1">4G09</strain>
    </source>
</reference>
<dbReference type="Proteomes" id="UP001177212">
    <property type="component" value="Unassembled WGS sequence"/>
</dbReference>
<organism evidence="1 2">
    <name type="scientific">Pseudoalteromonas marina</name>
    <dbReference type="NCBI Taxonomy" id="267375"/>
    <lineage>
        <taxon>Bacteria</taxon>
        <taxon>Pseudomonadati</taxon>
        <taxon>Pseudomonadota</taxon>
        <taxon>Gammaproteobacteria</taxon>
        <taxon>Alteromonadales</taxon>
        <taxon>Pseudoalteromonadaceae</taxon>
        <taxon>Pseudoalteromonas</taxon>
    </lineage>
</organism>
<comment type="caution">
    <text evidence="1">The sequence shown here is derived from an EMBL/GenBank/DDBJ whole genome shotgun (WGS) entry which is preliminary data.</text>
</comment>
<name>A0ABT9FG72_9GAMM</name>
<keyword evidence="2" id="KW-1185">Reference proteome</keyword>
<accession>A0ABT9FG72</accession>
<sequence>MNKLSKSHFEGITQNIGAELTEKGVVVTDTRMSALKTVINNYLESECNTKIVDDQIKPSGFEVSASTLYRVDAPLEAEKGFTWVGSKLFDQLVYECDEMNSYFTTDCLAKASEAIRIINLFNQIKIDTNKSKFENKDDIEDFEVIVLQSALVFDKERGKCPLNQLLELKEHMKIPAELLEIIEQKA</sequence>
<dbReference type="EMBL" id="JAUYVT010000014">
    <property type="protein sequence ID" value="MDP2565777.1"/>
    <property type="molecule type" value="Genomic_DNA"/>
</dbReference>
<evidence type="ECO:0000313" key="1">
    <source>
        <dbReference type="EMBL" id="MDP2565777.1"/>
    </source>
</evidence>
<proteinExistence type="predicted"/>
<dbReference type="RefSeq" id="WP_305472505.1">
    <property type="nucleotide sequence ID" value="NZ_JAUYVT010000014.1"/>
</dbReference>